<comment type="caution">
    <text evidence="2">The sequence shown here is derived from an EMBL/GenBank/DDBJ whole genome shotgun (WGS) entry which is preliminary data.</text>
</comment>
<keyword evidence="1" id="KW-0732">Signal</keyword>
<gene>
    <name evidence="2" type="ORF">Nepgr_020298</name>
</gene>
<dbReference type="EMBL" id="BSYO01000019">
    <property type="protein sequence ID" value="GMH18457.1"/>
    <property type="molecule type" value="Genomic_DNA"/>
</dbReference>
<reference evidence="2" key="1">
    <citation type="submission" date="2023-05" db="EMBL/GenBank/DDBJ databases">
        <title>Nepenthes gracilis genome sequencing.</title>
        <authorList>
            <person name="Fukushima K."/>
        </authorList>
    </citation>
    <scope>NUCLEOTIDE SEQUENCE</scope>
    <source>
        <strain evidence="2">SING2019-196</strain>
    </source>
</reference>
<dbReference type="AlphaFoldDB" id="A0AAD3SWT3"/>
<evidence type="ECO:0000313" key="3">
    <source>
        <dbReference type="Proteomes" id="UP001279734"/>
    </source>
</evidence>
<keyword evidence="3" id="KW-1185">Reference proteome</keyword>
<dbReference type="Proteomes" id="UP001279734">
    <property type="component" value="Unassembled WGS sequence"/>
</dbReference>
<feature type="chain" id="PRO_5041904886" description="Secreted protein" evidence="1">
    <location>
        <begin position="22"/>
        <end position="84"/>
    </location>
</feature>
<proteinExistence type="predicted"/>
<organism evidence="2 3">
    <name type="scientific">Nepenthes gracilis</name>
    <name type="common">Slender pitcher plant</name>
    <dbReference type="NCBI Taxonomy" id="150966"/>
    <lineage>
        <taxon>Eukaryota</taxon>
        <taxon>Viridiplantae</taxon>
        <taxon>Streptophyta</taxon>
        <taxon>Embryophyta</taxon>
        <taxon>Tracheophyta</taxon>
        <taxon>Spermatophyta</taxon>
        <taxon>Magnoliopsida</taxon>
        <taxon>eudicotyledons</taxon>
        <taxon>Gunneridae</taxon>
        <taxon>Pentapetalae</taxon>
        <taxon>Caryophyllales</taxon>
        <taxon>Nepenthaceae</taxon>
        <taxon>Nepenthes</taxon>
    </lineage>
</organism>
<evidence type="ECO:0000313" key="2">
    <source>
        <dbReference type="EMBL" id="GMH18457.1"/>
    </source>
</evidence>
<evidence type="ECO:0000256" key="1">
    <source>
        <dbReference type="SAM" id="SignalP"/>
    </source>
</evidence>
<name>A0AAD3SWT3_NEPGR</name>
<protein>
    <recommendedName>
        <fullName evidence="4">Secreted protein</fullName>
    </recommendedName>
</protein>
<accession>A0AAD3SWT3</accession>
<feature type="signal peptide" evidence="1">
    <location>
        <begin position="1"/>
        <end position="21"/>
    </location>
</feature>
<evidence type="ECO:0008006" key="4">
    <source>
        <dbReference type="Google" id="ProtNLM"/>
    </source>
</evidence>
<sequence>MAIKFSTKWFLRFCLMGFQLGSSPNLWTITSAGTPSMPVGAHVKIAAFCRRNAISSSRNVSAIEPSIYTHLSSSSGFNGTRSVA</sequence>